<sequence>MSKFNIEDLDSYFPIEIPDLYDFIETLRKKRETLEDMSNFLEETMNIKLIFHEDHNFSLFLEDFFPICQRVIPGREENGEIIGLNINLNGDYHYQLVNPTDISVMWDYEIDITEPLRGIFKNVKMEFMQYRYEEISLDPFINIFLEKPIQYKELIKQ</sequence>
<accession>A0A5C1Q9H6</accession>
<gene>
    <name evidence="1" type="ORF">EW093_00755</name>
</gene>
<organism evidence="1 2">
    <name type="scientific">Thiospirochaeta perfilievii</name>
    <dbReference type="NCBI Taxonomy" id="252967"/>
    <lineage>
        <taxon>Bacteria</taxon>
        <taxon>Pseudomonadati</taxon>
        <taxon>Spirochaetota</taxon>
        <taxon>Spirochaetia</taxon>
        <taxon>Spirochaetales</taxon>
        <taxon>Spirochaetaceae</taxon>
        <taxon>Thiospirochaeta</taxon>
    </lineage>
</organism>
<dbReference type="RefSeq" id="WP_149566554.1">
    <property type="nucleotide sequence ID" value="NZ_CP035807.1"/>
</dbReference>
<dbReference type="KEGG" id="sper:EW093_00755"/>
<name>A0A5C1Q9H6_9SPIO</name>
<dbReference type="EMBL" id="CP035807">
    <property type="protein sequence ID" value="QEN03294.1"/>
    <property type="molecule type" value="Genomic_DNA"/>
</dbReference>
<dbReference type="Proteomes" id="UP000323824">
    <property type="component" value="Chromosome"/>
</dbReference>
<keyword evidence="2" id="KW-1185">Reference proteome</keyword>
<proteinExistence type="predicted"/>
<protein>
    <submittedName>
        <fullName evidence="1">Uncharacterized protein</fullName>
    </submittedName>
</protein>
<reference evidence="1 2" key="1">
    <citation type="submission" date="2019-02" db="EMBL/GenBank/DDBJ databases">
        <authorList>
            <person name="Fomenkov A."/>
            <person name="Dubinina G."/>
            <person name="Grabovich M."/>
            <person name="Vincze T."/>
            <person name="Roberts R.J."/>
        </authorList>
    </citation>
    <scope>NUCLEOTIDE SEQUENCE [LARGE SCALE GENOMIC DNA]</scope>
    <source>
        <strain evidence="1 2">P</strain>
    </source>
</reference>
<evidence type="ECO:0000313" key="2">
    <source>
        <dbReference type="Proteomes" id="UP000323824"/>
    </source>
</evidence>
<dbReference type="AlphaFoldDB" id="A0A5C1Q9H6"/>
<reference evidence="1 2" key="2">
    <citation type="submission" date="2019-09" db="EMBL/GenBank/DDBJ databases">
        <title>Complete Genome Sequence and Methylome Analysis of free living Spirochaetas.</title>
        <authorList>
            <person name="Leshcheva N."/>
            <person name="Mikheeva N."/>
        </authorList>
    </citation>
    <scope>NUCLEOTIDE SEQUENCE [LARGE SCALE GENOMIC DNA]</scope>
    <source>
        <strain evidence="1 2">P</strain>
    </source>
</reference>
<evidence type="ECO:0000313" key="1">
    <source>
        <dbReference type="EMBL" id="QEN03294.1"/>
    </source>
</evidence>